<feature type="compositionally biased region" description="Polar residues" evidence="1">
    <location>
        <begin position="165"/>
        <end position="177"/>
    </location>
</feature>
<feature type="compositionally biased region" description="Basic and acidic residues" evidence="1">
    <location>
        <begin position="152"/>
        <end position="163"/>
    </location>
</feature>
<proteinExistence type="predicted"/>
<sequence>MPPPRLSRHLRPCHPFGSAHQARCASRTSRNAPAAGGHEGKPEPNAQQQQGAGAGAGAGAEPSDRAAPPPADKGSWWTSLYRRFTALGAGIAAPSASSPPSPPSHPPNTSSPEPSADTAGKQPASAPHAGPVDTAEMDMAKQKAARGGSDSPHTEAAAERLRPTNDASSRAPHSQEPQDGLATSGKTMYRPPNRSRPTPVPITDQEVRAMHRQKSAPTRTEEHPAVQSQLLQPKSRVNTSQGTGQRVGNAPSSNRSRPPKTAATVHKTYEDKHHRPAVRLSSQTETLGNQNSLPRSSTPNRGVGRRSLLEELFPEATSSLLPRARVDKTPYQYPKLELPKLRRPGRSVATKGSLSKIEKLQRKKAELMDVYQKTAEDITVLQLAHCSTELTEVDFLRLIPKGKHIEGWRRGGEFFKIIPGRDPVSLERMPFYYLLFNDTEAALAYQKNAARLHKLSALYQPTSILSAVPALKGFLEDGEDLHSATLSYNLAPTQEPLHMTTVMQPYNPALRSLFDRGGYTPIVPNVDEQGQRIWKVLMRIEGYEPTPLDLFNIFKMYAFYSGMQLPLRTESITSIHRLRDIINLKTTTKPTSSIGPRAYGTAAHNNARTKLNVTYEDPGIQSFMVDDNSSDTTVAELNQYVMNRVYNRWVIDFDNEAAARRFAFDWHRRILPTLKRASAWEDSEEARICNTEVLW</sequence>
<dbReference type="EMBL" id="MU006297">
    <property type="protein sequence ID" value="KAF2852774.1"/>
    <property type="molecule type" value="Genomic_DNA"/>
</dbReference>
<feature type="compositionally biased region" description="Pro residues" evidence="1">
    <location>
        <begin position="97"/>
        <end position="106"/>
    </location>
</feature>
<feature type="compositionally biased region" description="Polar residues" evidence="1">
    <location>
        <begin position="226"/>
        <end position="256"/>
    </location>
</feature>
<evidence type="ECO:0000256" key="1">
    <source>
        <dbReference type="SAM" id="MobiDB-lite"/>
    </source>
</evidence>
<gene>
    <name evidence="2" type="ORF">T440DRAFT_466352</name>
</gene>
<feature type="region of interest" description="Disordered" evidence="1">
    <location>
        <begin position="1"/>
        <end position="77"/>
    </location>
</feature>
<dbReference type="Proteomes" id="UP000799423">
    <property type="component" value="Unassembled WGS sequence"/>
</dbReference>
<protein>
    <submittedName>
        <fullName evidence="2">Uncharacterized protein</fullName>
    </submittedName>
</protein>
<keyword evidence="3" id="KW-1185">Reference proteome</keyword>
<name>A0A6A7BBG7_9PLEO</name>
<organism evidence="2 3">
    <name type="scientific">Plenodomus tracheiphilus IPT5</name>
    <dbReference type="NCBI Taxonomy" id="1408161"/>
    <lineage>
        <taxon>Eukaryota</taxon>
        <taxon>Fungi</taxon>
        <taxon>Dikarya</taxon>
        <taxon>Ascomycota</taxon>
        <taxon>Pezizomycotina</taxon>
        <taxon>Dothideomycetes</taxon>
        <taxon>Pleosporomycetidae</taxon>
        <taxon>Pleosporales</taxon>
        <taxon>Pleosporineae</taxon>
        <taxon>Leptosphaeriaceae</taxon>
        <taxon>Plenodomus</taxon>
    </lineage>
</organism>
<dbReference type="AlphaFoldDB" id="A0A6A7BBG7"/>
<accession>A0A6A7BBG7</accession>
<feature type="compositionally biased region" description="Polar residues" evidence="1">
    <location>
        <begin position="280"/>
        <end position="300"/>
    </location>
</feature>
<evidence type="ECO:0000313" key="3">
    <source>
        <dbReference type="Proteomes" id="UP000799423"/>
    </source>
</evidence>
<feature type="compositionally biased region" description="Basic residues" evidence="1">
    <location>
        <begin position="1"/>
        <end position="12"/>
    </location>
</feature>
<evidence type="ECO:0000313" key="2">
    <source>
        <dbReference type="EMBL" id="KAF2852774.1"/>
    </source>
</evidence>
<feature type="region of interest" description="Disordered" evidence="1">
    <location>
        <begin position="91"/>
        <end position="303"/>
    </location>
</feature>
<reference evidence="2" key="1">
    <citation type="submission" date="2020-01" db="EMBL/GenBank/DDBJ databases">
        <authorList>
            <consortium name="DOE Joint Genome Institute"/>
            <person name="Haridas S."/>
            <person name="Albert R."/>
            <person name="Binder M."/>
            <person name="Bloem J."/>
            <person name="Labutti K."/>
            <person name="Salamov A."/>
            <person name="Andreopoulos B."/>
            <person name="Baker S.E."/>
            <person name="Barry K."/>
            <person name="Bills G."/>
            <person name="Bluhm B.H."/>
            <person name="Cannon C."/>
            <person name="Castanera R."/>
            <person name="Culley D.E."/>
            <person name="Daum C."/>
            <person name="Ezra D."/>
            <person name="Gonzalez J.B."/>
            <person name="Henrissat B."/>
            <person name="Kuo A."/>
            <person name="Liang C."/>
            <person name="Lipzen A."/>
            <person name="Lutzoni F."/>
            <person name="Magnuson J."/>
            <person name="Mondo S."/>
            <person name="Nolan M."/>
            <person name="Ohm R."/>
            <person name="Pangilinan J."/>
            <person name="Park H.-J."/>
            <person name="Ramirez L."/>
            <person name="Alfaro M."/>
            <person name="Sun H."/>
            <person name="Tritt A."/>
            <person name="Yoshinaga Y."/>
            <person name="Zwiers L.-H."/>
            <person name="Turgeon B.G."/>
            <person name="Goodwin S.B."/>
            <person name="Spatafora J.W."/>
            <person name="Crous P.W."/>
            <person name="Grigoriev I.V."/>
        </authorList>
    </citation>
    <scope>NUCLEOTIDE SEQUENCE</scope>
    <source>
        <strain evidence="2">IPT5</strain>
    </source>
</reference>
<dbReference type="OrthoDB" id="5332316at2759"/>